<evidence type="ECO:0000256" key="3">
    <source>
        <dbReference type="ARBA" id="ARBA00061607"/>
    </source>
</evidence>
<sequence>MTDINFSQPHQASTNPAIQQGARAIQMLRTRLNEVLIGQQQVVDEVLTVFLAGGHVLLEGVPGTGKTLLVRSLAQTFAGEFRRIQFTPDLMPSDVTGHYRYDAQNSRFELRQGPVFTHLLLADEINRAPAKTQSALLEVMQERSVTLDGHTHHLPSPFMVLATQNPIEQEGTYPLPEAQLDRFMFKVMIGYPAPADEARMLNAVINSSNNDLLSSSQPSHVFQPQQIEQLKKLVAQVGVDPQIIDYTVRLVAATRDWPALSVGAGPRAGIALISCARAYALLAGRDFVTPDDIKAIWLPAMRHRVRLSTQMEMEGIQVEQVLNELAASVPAPRL</sequence>
<evidence type="ECO:0000256" key="1">
    <source>
        <dbReference type="ARBA" id="ARBA00022741"/>
    </source>
</evidence>
<evidence type="ECO:0000313" key="6">
    <source>
        <dbReference type="Proteomes" id="UP000078003"/>
    </source>
</evidence>
<keyword evidence="1" id="KW-0547">Nucleotide-binding</keyword>
<dbReference type="Proteomes" id="UP000078003">
    <property type="component" value="Unassembled WGS sequence"/>
</dbReference>
<keyword evidence="2" id="KW-0067">ATP-binding</keyword>
<evidence type="ECO:0000313" key="5">
    <source>
        <dbReference type="EMBL" id="OAM15342.1"/>
    </source>
</evidence>
<evidence type="ECO:0000259" key="4">
    <source>
        <dbReference type="SMART" id="SM00382"/>
    </source>
</evidence>
<dbReference type="InterPro" id="IPR041628">
    <property type="entry name" value="ChlI/MoxR_AAA_lid"/>
</dbReference>
<dbReference type="GO" id="GO:0005524">
    <property type="term" value="F:ATP binding"/>
    <property type="evidence" value="ECO:0007669"/>
    <property type="project" value="UniProtKB-KW"/>
</dbReference>
<dbReference type="Gene3D" id="1.10.8.80">
    <property type="entry name" value="Magnesium chelatase subunit I, C-Terminal domain"/>
    <property type="match status" value="1"/>
</dbReference>
<comment type="caution">
    <text evidence="5">The sequence shown here is derived from an EMBL/GenBank/DDBJ whole genome shotgun (WGS) entry which is preliminary data.</text>
</comment>
<dbReference type="PIRSF" id="PIRSF002849">
    <property type="entry name" value="AAA_ATPase_chaperone_MoxR_prd"/>
    <property type="match status" value="1"/>
</dbReference>
<dbReference type="Gene3D" id="3.40.50.300">
    <property type="entry name" value="P-loop containing nucleotide triphosphate hydrolases"/>
    <property type="match status" value="1"/>
</dbReference>
<dbReference type="CDD" id="cd00009">
    <property type="entry name" value="AAA"/>
    <property type="match status" value="1"/>
</dbReference>
<proteinExistence type="inferred from homology"/>
<evidence type="ECO:0000256" key="2">
    <source>
        <dbReference type="ARBA" id="ARBA00022840"/>
    </source>
</evidence>
<dbReference type="InterPro" id="IPR050764">
    <property type="entry name" value="CbbQ/NirQ/NorQ/GpvN"/>
</dbReference>
<dbReference type="EMBL" id="LXSF01000012">
    <property type="protein sequence ID" value="OAM15342.1"/>
    <property type="molecule type" value="Genomic_DNA"/>
</dbReference>
<dbReference type="FunFam" id="3.40.50.300:FF:000640">
    <property type="entry name" value="MoxR family ATPase"/>
    <property type="match status" value="1"/>
</dbReference>
<dbReference type="InterPro" id="IPR027417">
    <property type="entry name" value="P-loop_NTPase"/>
</dbReference>
<accession>A0A1A9RCH3</accession>
<dbReference type="AlphaFoldDB" id="A0A1A9RCH3"/>
<dbReference type="PANTHER" id="PTHR42759:SF1">
    <property type="entry name" value="MAGNESIUM-CHELATASE SUBUNIT CHLD"/>
    <property type="match status" value="1"/>
</dbReference>
<dbReference type="RefSeq" id="WP_064084874.1">
    <property type="nucleotide sequence ID" value="NZ_LXSF01000012.1"/>
</dbReference>
<dbReference type="Pfam" id="PF17863">
    <property type="entry name" value="AAA_lid_2"/>
    <property type="match status" value="1"/>
</dbReference>
<dbReference type="SMART" id="SM00382">
    <property type="entry name" value="AAA"/>
    <property type="match status" value="1"/>
</dbReference>
<feature type="domain" description="AAA+ ATPase" evidence="4">
    <location>
        <begin position="52"/>
        <end position="193"/>
    </location>
</feature>
<dbReference type="GO" id="GO:0016887">
    <property type="term" value="F:ATP hydrolysis activity"/>
    <property type="evidence" value="ECO:0007669"/>
    <property type="project" value="InterPro"/>
</dbReference>
<dbReference type="InterPro" id="IPR003593">
    <property type="entry name" value="AAA+_ATPase"/>
</dbReference>
<protein>
    <submittedName>
        <fullName evidence="5">AAA family ATPase</fullName>
    </submittedName>
</protein>
<name>A0A1A9RCH3_EIKCO</name>
<gene>
    <name evidence="5" type="ORF">A7P85_09170</name>
</gene>
<comment type="similarity">
    <text evidence="3">Belongs to the MoxR family.</text>
</comment>
<dbReference type="InterPro" id="IPR011703">
    <property type="entry name" value="ATPase_AAA-3"/>
</dbReference>
<reference evidence="6" key="1">
    <citation type="submission" date="2016-05" db="EMBL/GenBank/DDBJ databases">
        <title>Draft genome of Corynebacterium afermentans subsp. afermentans LCDC 88199T.</title>
        <authorList>
            <person name="Bernier A.-M."/>
            <person name="Bernard K."/>
        </authorList>
    </citation>
    <scope>NUCLEOTIDE SEQUENCE [LARGE SCALE GENOMIC DNA]</scope>
    <source>
        <strain evidence="6">NML01-0328</strain>
    </source>
</reference>
<dbReference type="SUPFAM" id="SSF52540">
    <property type="entry name" value="P-loop containing nucleoside triphosphate hydrolases"/>
    <property type="match status" value="1"/>
</dbReference>
<dbReference type="PANTHER" id="PTHR42759">
    <property type="entry name" value="MOXR FAMILY PROTEIN"/>
    <property type="match status" value="1"/>
</dbReference>
<organism evidence="5 6">
    <name type="scientific">Eikenella corrodens</name>
    <dbReference type="NCBI Taxonomy" id="539"/>
    <lineage>
        <taxon>Bacteria</taxon>
        <taxon>Pseudomonadati</taxon>
        <taxon>Pseudomonadota</taxon>
        <taxon>Betaproteobacteria</taxon>
        <taxon>Neisseriales</taxon>
        <taxon>Neisseriaceae</taxon>
        <taxon>Eikenella</taxon>
    </lineage>
</organism>
<dbReference type="Pfam" id="PF07726">
    <property type="entry name" value="AAA_3"/>
    <property type="match status" value="1"/>
</dbReference>